<evidence type="ECO:0000313" key="3">
    <source>
        <dbReference type="Proteomes" id="UP000053660"/>
    </source>
</evidence>
<evidence type="ECO:0000313" key="2">
    <source>
        <dbReference type="EMBL" id="KHJ96901.1"/>
    </source>
</evidence>
<dbReference type="AlphaFoldDB" id="A0A0B1TLB4"/>
<organism evidence="2 3">
    <name type="scientific">Oesophagostomum dentatum</name>
    <name type="common">Nodular worm</name>
    <dbReference type="NCBI Taxonomy" id="61180"/>
    <lineage>
        <taxon>Eukaryota</taxon>
        <taxon>Metazoa</taxon>
        <taxon>Ecdysozoa</taxon>
        <taxon>Nematoda</taxon>
        <taxon>Chromadorea</taxon>
        <taxon>Rhabditida</taxon>
        <taxon>Rhabditina</taxon>
        <taxon>Rhabditomorpha</taxon>
        <taxon>Strongyloidea</taxon>
        <taxon>Strongylidae</taxon>
        <taxon>Oesophagostomum</taxon>
    </lineage>
</organism>
<gene>
    <name evidence="2" type="ORF">OESDEN_03129</name>
</gene>
<evidence type="ECO:0000256" key="1">
    <source>
        <dbReference type="SAM" id="MobiDB-lite"/>
    </source>
</evidence>
<sequence length="407" mass="45861">MRTTRTTRTTRRGNESESDSEYVSTVETTDALSIGSSIPTTESQLPPPIQDMLYQQESTSASRSGVSTSVVDTHQYQADSQTTVTHTMITFTDGDTTGSTVPTGSTDFSGTTSASKQESAVKRRPKMVVPNESVPVMTPLLLRVNPVQRAASARMAGTYISTPLQKVRHWKADKSYSARYRTVISAETPIQCTFTMAAFLAHSASIQHIMNTPVLSVSAFCLPPKQRVEKHQIKRKTFSAHLMLPPQGPLHAEVLRPLWETITFTIAYGKHVAIEYRIPKINPIKALLIKCTKQKVKEVDSRTLHRKVDQQKVEIWKAAQPHQIILTTVEKSDPQMVKRVRLEQNPLFDRFPPSCNIAEVDLYTTEEIINKTKDKDAKPEKHTYVDHQLIQKCENTVHVESRRRRIN</sequence>
<feature type="compositionally biased region" description="Polar residues" evidence="1">
    <location>
        <begin position="21"/>
        <end position="44"/>
    </location>
</feature>
<feature type="region of interest" description="Disordered" evidence="1">
    <location>
        <begin position="95"/>
        <end position="120"/>
    </location>
</feature>
<feature type="region of interest" description="Disordered" evidence="1">
    <location>
        <begin position="1"/>
        <end position="47"/>
    </location>
</feature>
<dbReference type="EMBL" id="KN549562">
    <property type="protein sequence ID" value="KHJ96901.1"/>
    <property type="molecule type" value="Genomic_DNA"/>
</dbReference>
<accession>A0A0B1TLB4</accession>
<keyword evidence="3" id="KW-1185">Reference proteome</keyword>
<feature type="compositionally biased region" description="Polar residues" evidence="1">
    <location>
        <begin position="95"/>
        <end position="118"/>
    </location>
</feature>
<name>A0A0B1TLB4_OESDE</name>
<dbReference type="OrthoDB" id="5832646at2759"/>
<dbReference type="Proteomes" id="UP000053660">
    <property type="component" value="Unassembled WGS sequence"/>
</dbReference>
<proteinExistence type="predicted"/>
<reference evidence="2 3" key="1">
    <citation type="submission" date="2014-03" db="EMBL/GenBank/DDBJ databases">
        <title>Draft genome of the hookworm Oesophagostomum dentatum.</title>
        <authorList>
            <person name="Mitreva M."/>
        </authorList>
    </citation>
    <scope>NUCLEOTIDE SEQUENCE [LARGE SCALE GENOMIC DNA]</scope>
    <source>
        <strain evidence="2 3">OD-Hann</strain>
    </source>
</reference>
<protein>
    <submittedName>
        <fullName evidence="2">Uncharacterized protein</fullName>
    </submittedName>
</protein>